<name>A0A424W366_ALCXX</name>
<dbReference type="EMBL" id="QVXO01000111">
    <property type="protein sequence ID" value="RPJ87716.1"/>
    <property type="molecule type" value="Genomic_DNA"/>
</dbReference>
<protein>
    <submittedName>
        <fullName evidence="1">Methyl-accepting chemotaxis protein</fullName>
    </submittedName>
</protein>
<evidence type="ECO:0000313" key="1">
    <source>
        <dbReference type="EMBL" id="RPJ87716.1"/>
    </source>
</evidence>
<reference evidence="1 2" key="1">
    <citation type="submission" date="2018-08" db="EMBL/GenBank/DDBJ databases">
        <title>Achromobacter xylosoxidans Genome sequencing and assembly.</title>
        <authorList>
            <person name="Wang R."/>
            <person name="Rensing C."/>
            <person name="Li Y."/>
        </authorList>
    </citation>
    <scope>NUCLEOTIDE SEQUENCE [LARGE SCALE GENOMIC DNA]</scope>
    <source>
        <strain evidence="1 2">GD003A</strain>
    </source>
</reference>
<dbReference type="Proteomes" id="UP000285324">
    <property type="component" value="Unassembled WGS sequence"/>
</dbReference>
<proteinExistence type="predicted"/>
<dbReference type="AlphaFoldDB" id="A0A424W366"/>
<comment type="caution">
    <text evidence="1">The sequence shown here is derived from an EMBL/GenBank/DDBJ whole genome shotgun (WGS) entry which is preliminary data.</text>
</comment>
<sequence>NAALVEEAAAAAGSLQEQAQRLAEAVAVFKINTGEVIEVPAHQLSGGYAAPTLTQA</sequence>
<feature type="non-terminal residue" evidence="1">
    <location>
        <position position="1"/>
    </location>
</feature>
<organism evidence="1 2">
    <name type="scientific">Alcaligenes xylosoxydans xylosoxydans</name>
    <name type="common">Achromobacter xylosoxidans</name>
    <dbReference type="NCBI Taxonomy" id="85698"/>
    <lineage>
        <taxon>Bacteria</taxon>
        <taxon>Pseudomonadati</taxon>
        <taxon>Pseudomonadota</taxon>
        <taxon>Betaproteobacteria</taxon>
        <taxon>Burkholderiales</taxon>
        <taxon>Alcaligenaceae</taxon>
        <taxon>Achromobacter</taxon>
    </lineage>
</organism>
<gene>
    <name evidence="1" type="ORF">DY367_31465</name>
</gene>
<accession>A0A424W366</accession>
<evidence type="ECO:0000313" key="2">
    <source>
        <dbReference type="Proteomes" id="UP000285324"/>
    </source>
</evidence>